<evidence type="ECO:0000256" key="1">
    <source>
        <dbReference type="ARBA" id="ARBA00004328"/>
    </source>
</evidence>
<feature type="domain" description="Bacteriophage T7 tail fibre protein-like N-terminal" evidence="4">
    <location>
        <begin position="3"/>
        <end position="105"/>
    </location>
</feature>
<dbReference type="InterPro" id="IPR005604">
    <property type="entry name" value="Phage_T7_tail_fibre-like_N"/>
</dbReference>
<comment type="subcellular location">
    <subcellularLocation>
        <location evidence="1">Virion</location>
    </subcellularLocation>
</comment>
<dbReference type="EMBL" id="MW286266">
    <property type="protein sequence ID" value="QQO90808.1"/>
    <property type="molecule type" value="Genomic_DNA"/>
</dbReference>
<keyword evidence="3" id="KW-0946">Virion</keyword>
<protein>
    <submittedName>
        <fullName evidence="5">Tail fiber</fullName>
    </submittedName>
</protein>
<evidence type="ECO:0000313" key="5">
    <source>
        <dbReference type="EMBL" id="QQO90808.1"/>
    </source>
</evidence>
<name>A0A7T8EQE7_9CAUD</name>
<sequence length="598" mass="62863">MAYSTQRSVSDGTLRVLGITIEFFDKSEITAYFDNVPTTAYVWATDNSLRFNANVPNGVEVLIRRTTDLSSVRHVFSLGAQFKDSTLDDDFKQILHIAQEAVEGANVGDIYSDLNMHGNKITNVGPAVADGDAVSLGQVRTESQGAWQAASQAAASAATAAAAVGTTAASASAAAGSASAAAGSASAAAGSATTASTAAGTATTQAGNSANSATLAQRWAAELEDVVVAGGQYSAFHYSRKAAASATTATTQAGTATTQANRARDEADRAQGYAAALNLPPATGNAGLTLGQNITATGLEYKAIPQQNLLINSAFQIFQRALIFANPVGYTADRWRVSAVGTGTYFAAAQTYGSRRAFRLSVTTVGSLSQLVLEQRVESVECVADGAYVTVSFRVASTVAAGSVNVSLLQNFGSGGSAEVITSSTAKPVTVANTFVKYEFTIKLPTVVGKTIAANGSYLSVQLRFTGFGNQMFDIQTVKAEESFRATPYEYPREGDEMLRCFRYFWRTQPIDWNWSSPAVGYLASRYTKLPVAMRGTAVLTTNANTPSSSGGADLNRLSVALSAYQDEVRWICYSTIASESIFIGFNSNNFINVDAEI</sequence>
<dbReference type="Pfam" id="PF03906">
    <property type="entry name" value="Phage_T7_tail"/>
    <property type="match status" value="1"/>
</dbReference>
<reference evidence="5 6" key="1">
    <citation type="submission" date="2020-11" db="EMBL/GenBank/DDBJ databases">
        <authorList>
            <person name="Joergensen J.B."/>
            <person name="Djurhuus A.M."/>
            <person name="Carstens A.B."/>
            <person name="Kot W."/>
            <person name="Neve H."/>
            <person name="Morris C.E."/>
            <person name="Hansen L.H."/>
        </authorList>
    </citation>
    <scope>NUCLEOTIDE SEQUENCE [LARGE SCALE GENOMIC DNA]</scope>
</reference>
<evidence type="ECO:0000259" key="4">
    <source>
        <dbReference type="Pfam" id="PF03906"/>
    </source>
</evidence>
<accession>A0A7T8EQE7</accession>
<evidence type="ECO:0000313" key="6">
    <source>
        <dbReference type="Proteomes" id="UP000595692"/>
    </source>
</evidence>
<dbReference type="Proteomes" id="UP000595692">
    <property type="component" value="Segment"/>
</dbReference>
<evidence type="ECO:0000256" key="2">
    <source>
        <dbReference type="ARBA" id="ARBA00022732"/>
    </source>
</evidence>
<evidence type="ECO:0000256" key="3">
    <source>
        <dbReference type="ARBA" id="ARBA00022844"/>
    </source>
</evidence>
<organism evidence="5 6">
    <name type="scientific">Pseudomonas phage Bertil</name>
    <dbReference type="NCBI Taxonomy" id="2801385"/>
    <lineage>
        <taxon>Viruses</taxon>
        <taxon>Duplodnaviria</taxon>
        <taxon>Heunggongvirae</taxon>
        <taxon>Uroviricota</taxon>
        <taxon>Caudoviricetes</taxon>
        <taxon>Autographivirales</taxon>
        <taxon>Autoscriptoviridae</taxon>
        <taxon>Bertilvirus</taxon>
        <taxon>Bertilvirus bertil</taxon>
    </lineage>
</organism>
<keyword evidence="6" id="KW-1185">Reference proteome</keyword>
<proteinExistence type="predicted"/>
<dbReference type="GO" id="GO:0098015">
    <property type="term" value="C:virus tail"/>
    <property type="evidence" value="ECO:0007669"/>
    <property type="project" value="UniProtKB-KW"/>
</dbReference>
<keyword evidence="2" id="KW-1227">Viral tail protein</keyword>